<sequence length="62" mass="7258">MANYAKRLKNFNDVFKRQTKGYYRVQVMPIQTKKAAAPVARCVQLFTISDDDPESFRFLRNA</sequence>
<comment type="caution">
    <text evidence="2">The sequence shown here is derived from an EMBL/GenBank/DDBJ whole genome shotgun (WGS) entry which is preliminary data.</text>
</comment>
<organism evidence="2 3">
    <name type="scientific">Paenibacillus contaminans</name>
    <dbReference type="NCBI Taxonomy" id="450362"/>
    <lineage>
        <taxon>Bacteria</taxon>
        <taxon>Bacillati</taxon>
        <taxon>Bacillota</taxon>
        <taxon>Bacilli</taxon>
        <taxon>Bacillales</taxon>
        <taxon>Paenibacillaceae</taxon>
        <taxon>Paenibacillus</taxon>
    </lineage>
</organism>
<evidence type="ECO:0000259" key="1">
    <source>
        <dbReference type="Pfam" id="PF05036"/>
    </source>
</evidence>
<dbReference type="Proteomes" id="UP000250369">
    <property type="component" value="Unassembled WGS sequence"/>
</dbReference>
<evidence type="ECO:0000313" key="2">
    <source>
        <dbReference type="EMBL" id="RAV22035.1"/>
    </source>
</evidence>
<evidence type="ECO:0000313" key="3">
    <source>
        <dbReference type="Proteomes" id="UP000250369"/>
    </source>
</evidence>
<gene>
    <name evidence="2" type="ORF">DQG23_08340</name>
</gene>
<dbReference type="RefSeq" id="WP_113030345.1">
    <property type="nucleotide sequence ID" value="NZ_QMFB01000003.1"/>
</dbReference>
<dbReference type="Pfam" id="PF05036">
    <property type="entry name" value="SPOR"/>
    <property type="match status" value="1"/>
</dbReference>
<dbReference type="EMBL" id="QMFB01000003">
    <property type="protein sequence ID" value="RAV22035.1"/>
    <property type="molecule type" value="Genomic_DNA"/>
</dbReference>
<feature type="domain" description="SPOR" evidence="1">
    <location>
        <begin position="4"/>
        <end position="39"/>
    </location>
</feature>
<dbReference type="AlphaFoldDB" id="A0A329MQ64"/>
<keyword evidence="3" id="KW-1185">Reference proteome</keyword>
<reference evidence="2 3" key="1">
    <citation type="journal article" date="2009" name="Int. J. Syst. Evol. Microbiol.">
        <title>Paenibacillus contaminans sp. nov., isolated from a contaminated laboratory plate.</title>
        <authorList>
            <person name="Chou J.H."/>
            <person name="Lee J.H."/>
            <person name="Lin M.C."/>
            <person name="Chang P.S."/>
            <person name="Arun A.B."/>
            <person name="Young C.C."/>
            <person name="Chen W.M."/>
        </authorList>
    </citation>
    <scope>NUCLEOTIDE SEQUENCE [LARGE SCALE GENOMIC DNA]</scope>
    <source>
        <strain evidence="2 3">CKOBP-6</strain>
    </source>
</reference>
<name>A0A329MQ64_9BACL</name>
<accession>A0A329MQ64</accession>
<dbReference type="InterPro" id="IPR007730">
    <property type="entry name" value="SPOR-like_dom"/>
</dbReference>
<dbReference type="GO" id="GO:0042834">
    <property type="term" value="F:peptidoglycan binding"/>
    <property type="evidence" value="ECO:0007669"/>
    <property type="project" value="InterPro"/>
</dbReference>
<proteinExistence type="predicted"/>
<protein>
    <recommendedName>
        <fullName evidence="1">SPOR domain-containing protein</fullName>
    </recommendedName>
</protein>